<dbReference type="AlphaFoldDB" id="A0A4U3LPW3"/>
<dbReference type="InterPro" id="IPR036291">
    <property type="entry name" value="NAD(P)-bd_dom_sf"/>
</dbReference>
<dbReference type="Pfam" id="PF00501">
    <property type="entry name" value="AMP-binding"/>
    <property type="match status" value="1"/>
</dbReference>
<dbReference type="CDD" id="cd05930">
    <property type="entry name" value="A_NRPS"/>
    <property type="match status" value="1"/>
</dbReference>
<dbReference type="EMBL" id="SZQA01000074">
    <property type="protein sequence ID" value="TKK77329.1"/>
    <property type="molecule type" value="Genomic_DNA"/>
</dbReference>
<dbReference type="SMART" id="SM00823">
    <property type="entry name" value="PKS_PP"/>
    <property type="match status" value="1"/>
</dbReference>
<keyword evidence="2" id="KW-0597">Phosphoprotein</keyword>
<gene>
    <name evidence="4" type="ORF">FDA94_37780</name>
</gene>
<dbReference type="Pfam" id="PF13193">
    <property type="entry name" value="AMP-binding_C"/>
    <property type="match status" value="1"/>
</dbReference>
<keyword evidence="5" id="KW-1185">Reference proteome</keyword>
<dbReference type="SUPFAM" id="SSF56801">
    <property type="entry name" value="Acetyl-CoA synthetase-like"/>
    <property type="match status" value="1"/>
</dbReference>
<dbReference type="SUPFAM" id="SSF51735">
    <property type="entry name" value="NAD(P)-binding Rossmann-fold domains"/>
    <property type="match status" value="1"/>
</dbReference>
<dbReference type="InterPro" id="IPR020806">
    <property type="entry name" value="PKS_PP-bd"/>
</dbReference>
<feature type="domain" description="Carrier" evidence="3">
    <location>
        <begin position="550"/>
        <end position="625"/>
    </location>
</feature>
<dbReference type="InterPro" id="IPR045851">
    <property type="entry name" value="AMP-bd_C_sf"/>
</dbReference>
<accession>A0A4U3LPW3</accession>
<dbReference type="OrthoDB" id="2472181at2"/>
<evidence type="ECO:0000259" key="3">
    <source>
        <dbReference type="PROSITE" id="PS50075"/>
    </source>
</evidence>
<dbReference type="GO" id="GO:0031177">
    <property type="term" value="F:phosphopantetheine binding"/>
    <property type="evidence" value="ECO:0007669"/>
    <property type="project" value="InterPro"/>
</dbReference>
<dbReference type="Gene3D" id="3.40.50.12780">
    <property type="entry name" value="N-terminal domain of ligase-like"/>
    <property type="match status" value="1"/>
</dbReference>
<dbReference type="SUPFAM" id="SSF47336">
    <property type="entry name" value="ACP-like"/>
    <property type="match status" value="1"/>
</dbReference>
<evidence type="ECO:0000256" key="2">
    <source>
        <dbReference type="ARBA" id="ARBA00022553"/>
    </source>
</evidence>
<evidence type="ECO:0000313" key="4">
    <source>
        <dbReference type="EMBL" id="TKK77329.1"/>
    </source>
</evidence>
<dbReference type="PANTHER" id="PTHR44845">
    <property type="entry name" value="CARRIER DOMAIN-CONTAINING PROTEIN"/>
    <property type="match status" value="1"/>
</dbReference>
<evidence type="ECO:0000256" key="1">
    <source>
        <dbReference type="ARBA" id="ARBA00022450"/>
    </source>
</evidence>
<comment type="caution">
    <text evidence="4">The sequence shown here is derived from an EMBL/GenBank/DDBJ whole genome shotgun (WGS) entry which is preliminary data.</text>
</comment>
<dbReference type="InterPro" id="IPR042099">
    <property type="entry name" value="ANL_N_sf"/>
</dbReference>
<proteinExistence type="predicted"/>
<dbReference type="InterPro" id="IPR036736">
    <property type="entry name" value="ACP-like_sf"/>
</dbReference>
<dbReference type="PANTHER" id="PTHR44845:SF6">
    <property type="entry name" value="BETA-ALANINE-ACTIVATING ENZYME"/>
    <property type="match status" value="1"/>
</dbReference>
<dbReference type="Gene3D" id="1.10.1200.10">
    <property type="entry name" value="ACP-like"/>
    <property type="match status" value="1"/>
</dbReference>
<evidence type="ECO:0000313" key="5">
    <source>
        <dbReference type="Proteomes" id="UP000308705"/>
    </source>
</evidence>
<dbReference type="Gene3D" id="3.30.300.30">
    <property type="match status" value="1"/>
</dbReference>
<dbReference type="Pfam" id="PF00550">
    <property type="entry name" value="PP-binding"/>
    <property type="match status" value="1"/>
</dbReference>
<name>A0A4U3LPW3_9ACTN</name>
<dbReference type="InterPro" id="IPR025110">
    <property type="entry name" value="AMP-bd_C"/>
</dbReference>
<dbReference type="InterPro" id="IPR009081">
    <property type="entry name" value="PP-bd_ACP"/>
</dbReference>
<dbReference type="InterPro" id="IPR010071">
    <property type="entry name" value="AA_adenyl_dom"/>
</dbReference>
<dbReference type="PROSITE" id="PS50075">
    <property type="entry name" value="CARRIER"/>
    <property type="match status" value="1"/>
</dbReference>
<dbReference type="NCBIfam" id="TIGR01733">
    <property type="entry name" value="AA-adenyl-dom"/>
    <property type="match status" value="1"/>
</dbReference>
<sequence length="1023" mass="109142">MPRHQQTHSNENAEPAVHLFLGPQRAFPSQSTVLDLFREQVENAPDRPAVRYRDLTMSYADLDAAADTTARLLIDGGVEKHRLTPVLVADGREFPAALFGVMKTGAAFVPLDPAWPADRLNAIMAELSPPAVVVSPATADILAGLDAPAPAVVVDCAAPAEAEPAPAERRPAPGDLIYGFYTSGSTGTPKCALNRHRGLVNRLTTMSRRFGDGSGHVTLQNSRSTFDSSMWQVLWPLTSGGQVVLPDRDGILDLEETATTIGRYGVTMTDFVPSVLAAFVALLEEREDLRAATSSLRRMLIGGETAGPGVVHRLRALLPGLAVTNTFGPTECSIGSVFHDVTDADADRIPIGLPIDNTAAIVLDGDLNPVPVNTPGELYLGGECIGAGYLGDPARTARTFVPNPFPQIPGHTLYRTGDLARAGDDGLLHFAGRLDEQVKLGGVRVELGDVAAAVADHPLVGDATAVVLGEAPDATLVTCVTPRSPDETPSAEELRGHAAGKLPAEQVPHRIVVLDELPLNHNGKADRKALAALIVAEGARQDGPDEDVEPPAGPMEELVCAAWREVLERDRISVVVPFSDYGGTSLLAYRVVTAVGERLGRPVRPRDLLAEPTVRAQAARLAGGVDDDSAELAYVRQDLAWRPPRTLLLTGATGFIGAHVLAELLTRTNAEVICLVRCADPADGARRLTEVLDRYGLASAWQQLPMAIKTGRVEVVPGDLAGELLGLPQWRFEALASTVSGIVNAAGAVNFLAGYLDHRPANVLGVQELIKLATGGARLHILSTLSIFAPDGRTGPPITEDQIPVTDEVAADGYNRSKFVAESLVADAHRQGVSSVVYRLGEVWPHRETGAANPDSLAHNLLYACARTRCVFPTEAATDVTPVDVVARFLAGAATGDIDVPDGAMHVLWPTGLRFADAFEALADRCGFDRVGYAEFRDRLEAIAEPDQRLTALRLLLPPPEDGRDAAPAEFDEMFTDGSRHFDIRRFDRHGAALAQPEADGLAAVDRYLTQLTDTSAFVPQER</sequence>
<reference evidence="4 5" key="1">
    <citation type="submission" date="2019-04" db="EMBL/GenBank/DDBJ databases">
        <title>Herbidospora sp. NEAU-GS14.nov., a novel actinomycete isolated from soil.</title>
        <authorList>
            <person name="Han L."/>
        </authorList>
    </citation>
    <scope>NUCLEOTIDE SEQUENCE [LARGE SCALE GENOMIC DNA]</scope>
    <source>
        <strain evidence="4 5">NEAU-GS14</strain>
    </source>
</reference>
<dbReference type="InterPro" id="IPR013120">
    <property type="entry name" value="FAR_NAD-bd"/>
</dbReference>
<protein>
    <submittedName>
        <fullName evidence="4">Amino acid adenylation domain-containing protein</fullName>
    </submittedName>
</protein>
<organism evidence="4 5">
    <name type="scientific">Herbidospora galbida</name>
    <dbReference type="NCBI Taxonomy" id="2575442"/>
    <lineage>
        <taxon>Bacteria</taxon>
        <taxon>Bacillati</taxon>
        <taxon>Actinomycetota</taxon>
        <taxon>Actinomycetes</taxon>
        <taxon>Streptosporangiales</taxon>
        <taxon>Streptosporangiaceae</taxon>
        <taxon>Herbidospora</taxon>
    </lineage>
</organism>
<dbReference type="Gene3D" id="3.40.50.720">
    <property type="entry name" value="NAD(P)-binding Rossmann-like Domain"/>
    <property type="match status" value="1"/>
</dbReference>
<keyword evidence="1" id="KW-0596">Phosphopantetheine</keyword>
<dbReference type="Pfam" id="PF07993">
    <property type="entry name" value="NAD_binding_4"/>
    <property type="match status" value="1"/>
</dbReference>
<dbReference type="InterPro" id="IPR000873">
    <property type="entry name" value="AMP-dep_synth/lig_dom"/>
</dbReference>
<dbReference type="Proteomes" id="UP000308705">
    <property type="component" value="Unassembled WGS sequence"/>
</dbReference>